<evidence type="ECO:0000313" key="5">
    <source>
        <dbReference type="EMBL" id="NJP34012.1"/>
    </source>
</evidence>
<reference evidence="5 6" key="1">
    <citation type="submission" date="2020-03" db="EMBL/GenBank/DDBJ databases">
        <title>WGS of actinomycetes isolated from Thailand.</title>
        <authorList>
            <person name="Thawai C."/>
        </authorList>
    </citation>
    <scope>NUCLEOTIDE SEQUENCE [LARGE SCALE GENOMIC DNA]</scope>
    <source>
        <strain evidence="5 6">HSS6-12</strain>
    </source>
</reference>
<feature type="domain" description="MEDS" evidence="4">
    <location>
        <begin position="294"/>
        <end position="436"/>
    </location>
</feature>
<evidence type="ECO:0000256" key="1">
    <source>
        <dbReference type="ARBA" id="ARBA00022527"/>
    </source>
</evidence>
<accession>A0ABX0Z9W1</accession>
<evidence type="ECO:0000259" key="3">
    <source>
        <dbReference type="Pfam" id="PF13581"/>
    </source>
</evidence>
<feature type="domain" description="Histidine kinase/HSP90-like ATPase" evidence="3">
    <location>
        <begin position="478"/>
        <end position="587"/>
    </location>
</feature>
<dbReference type="Pfam" id="PF13581">
    <property type="entry name" value="HATPase_c_2"/>
    <property type="match status" value="1"/>
</dbReference>
<dbReference type="Gene3D" id="3.30.565.10">
    <property type="entry name" value="Histidine kinase-like ATPase, C-terminal domain"/>
    <property type="match status" value="1"/>
</dbReference>
<dbReference type="NCBIfam" id="NF041045">
    <property type="entry name" value="RsbA_anti_sig"/>
    <property type="match status" value="1"/>
</dbReference>
<feature type="compositionally biased region" description="Low complexity" evidence="2">
    <location>
        <begin position="257"/>
        <end position="273"/>
    </location>
</feature>
<organism evidence="5 6">
    <name type="scientific">Micromonospora thermarum</name>
    <dbReference type="NCBI Taxonomy" id="2720024"/>
    <lineage>
        <taxon>Bacteria</taxon>
        <taxon>Bacillati</taxon>
        <taxon>Actinomycetota</taxon>
        <taxon>Actinomycetes</taxon>
        <taxon>Micromonosporales</taxon>
        <taxon>Micromonosporaceae</taxon>
        <taxon>Micromonospora</taxon>
    </lineage>
</organism>
<dbReference type="InterPro" id="IPR025847">
    <property type="entry name" value="MEDS_domain"/>
</dbReference>
<feature type="domain" description="MEDS" evidence="4">
    <location>
        <begin position="14"/>
        <end position="172"/>
    </location>
</feature>
<dbReference type="InterPro" id="IPR050267">
    <property type="entry name" value="Anti-sigma-factor_SerPK"/>
</dbReference>
<keyword evidence="5" id="KW-0808">Transferase</keyword>
<keyword evidence="5" id="KW-0418">Kinase</keyword>
<proteinExistence type="predicted"/>
<dbReference type="CDD" id="cd16936">
    <property type="entry name" value="HATPase_RsbW-like"/>
    <property type="match status" value="1"/>
</dbReference>
<dbReference type="PANTHER" id="PTHR35526">
    <property type="entry name" value="ANTI-SIGMA-F FACTOR RSBW-RELATED"/>
    <property type="match status" value="1"/>
</dbReference>
<gene>
    <name evidence="5" type="ORF">HCJ94_18995</name>
</gene>
<sequence length="593" mass="63306">MNTGAAVGQVDLGDHICWTYDDETVGLDAVGWFVASGLLQDQKVVCFLGVLDPAAVLAAVRERGAAPEEALADGHLRIGPAAESYRPDGRFDPDRMISALADESARAQREGYTGLRLVGDMSWATRDDVVELCRYEASVNRLFPDGRVAALCLYDRRLFPADDLREMTSTHPSTVGPRTGRTWVPLLRAYRTGQPPGLRLVGQVDISNRAAFAAMLTDATDRLSSGRAVVLDLSEGQLRRRGRRHRPGRRRPGGPPARGATGGVPPTAAPTARPGRRGGAGVTGTLPAQDEFVHEGLFYLDTDALVAGLVPFVAGGVAAGEPVLVAMPRAHLDLVRDAVDDPDAVCWADMADAGRNPGRIIPWVLQAFVDRHPGRRVRIVGEPIWVGRSDVEYPACAQHEAMINAAFTGRPATILCPYDAAGLDDTALTDAYATHPVLVDATGRRSSPAYAPSDVVAHYNTPLPAPPEPVDVRAYHVDTLPELRRFVAGRATVAGLDADRVADLQIAVTELAANSIAHAGGSGVLRMWTTSEHLVCEIHDGGWLTDPLAGRLTPASDGVGGRGLVIVHALCDLVRVHTTPAGTTVRLHMRCRP</sequence>
<comment type="caution">
    <text evidence="5">The sequence shown here is derived from an EMBL/GenBank/DDBJ whole genome shotgun (WGS) entry which is preliminary data.</text>
</comment>
<dbReference type="GO" id="GO:0016301">
    <property type="term" value="F:kinase activity"/>
    <property type="evidence" value="ECO:0007669"/>
    <property type="project" value="UniProtKB-KW"/>
</dbReference>
<dbReference type="InterPro" id="IPR003594">
    <property type="entry name" value="HATPase_dom"/>
</dbReference>
<dbReference type="PANTHER" id="PTHR35526:SF3">
    <property type="entry name" value="ANTI-SIGMA-F FACTOR RSBW"/>
    <property type="match status" value="1"/>
</dbReference>
<dbReference type="Proteomes" id="UP000783871">
    <property type="component" value="Unassembled WGS sequence"/>
</dbReference>
<evidence type="ECO:0000313" key="6">
    <source>
        <dbReference type="Proteomes" id="UP000783871"/>
    </source>
</evidence>
<dbReference type="RefSeq" id="WP_168002364.1">
    <property type="nucleotide sequence ID" value="NZ_JAATEO010000020.1"/>
</dbReference>
<evidence type="ECO:0000256" key="2">
    <source>
        <dbReference type="SAM" id="MobiDB-lite"/>
    </source>
</evidence>
<dbReference type="EMBL" id="JAATEO010000020">
    <property type="protein sequence ID" value="NJP34012.1"/>
    <property type="molecule type" value="Genomic_DNA"/>
</dbReference>
<feature type="region of interest" description="Disordered" evidence="2">
    <location>
        <begin position="234"/>
        <end position="282"/>
    </location>
</feature>
<dbReference type="InterPro" id="IPR047718">
    <property type="entry name" value="RsbA-like_anti_sig"/>
</dbReference>
<feature type="compositionally biased region" description="Basic residues" evidence="2">
    <location>
        <begin position="239"/>
        <end position="252"/>
    </location>
</feature>
<keyword evidence="6" id="KW-1185">Reference proteome</keyword>
<dbReference type="Pfam" id="PF14417">
    <property type="entry name" value="MEDS"/>
    <property type="match status" value="2"/>
</dbReference>
<dbReference type="SUPFAM" id="SSF55874">
    <property type="entry name" value="ATPase domain of HSP90 chaperone/DNA topoisomerase II/histidine kinase"/>
    <property type="match status" value="1"/>
</dbReference>
<name>A0ABX0Z9W1_9ACTN</name>
<protein>
    <submittedName>
        <fullName evidence="5">Sensor histidine kinase</fullName>
    </submittedName>
</protein>
<evidence type="ECO:0000259" key="4">
    <source>
        <dbReference type="Pfam" id="PF14417"/>
    </source>
</evidence>
<keyword evidence="1" id="KW-0723">Serine/threonine-protein kinase</keyword>
<dbReference type="InterPro" id="IPR036890">
    <property type="entry name" value="HATPase_C_sf"/>
</dbReference>